<name>A0A1I6AJE2_9PSEU</name>
<proteinExistence type="predicted"/>
<evidence type="ECO:0000256" key="1">
    <source>
        <dbReference type="SAM" id="MobiDB-lite"/>
    </source>
</evidence>
<dbReference type="RefSeq" id="WP_093576800.1">
    <property type="nucleotide sequence ID" value="NZ_FOWC01000019.1"/>
</dbReference>
<reference evidence="2 3" key="1">
    <citation type="submission" date="2016-10" db="EMBL/GenBank/DDBJ databases">
        <authorList>
            <person name="de Groot N.N."/>
        </authorList>
    </citation>
    <scope>NUCLEOTIDE SEQUENCE [LARGE SCALE GENOMIC DNA]</scope>
    <source>
        <strain evidence="2 3">DSM 44637</strain>
    </source>
</reference>
<feature type="region of interest" description="Disordered" evidence="1">
    <location>
        <begin position="1"/>
        <end position="67"/>
    </location>
</feature>
<protein>
    <submittedName>
        <fullName evidence="2">Uncharacterized protein</fullName>
    </submittedName>
</protein>
<evidence type="ECO:0000313" key="2">
    <source>
        <dbReference type="EMBL" id="SFQ68617.1"/>
    </source>
</evidence>
<dbReference type="AlphaFoldDB" id="A0A1I6AJE2"/>
<evidence type="ECO:0000313" key="3">
    <source>
        <dbReference type="Proteomes" id="UP000199137"/>
    </source>
</evidence>
<organism evidence="2 3">
    <name type="scientific">Amycolatopsis rubida</name>
    <dbReference type="NCBI Taxonomy" id="112413"/>
    <lineage>
        <taxon>Bacteria</taxon>
        <taxon>Bacillati</taxon>
        <taxon>Actinomycetota</taxon>
        <taxon>Actinomycetes</taxon>
        <taxon>Pseudonocardiales</taxon>
        <taxon>Pseudonocardiaceae</taxon>
        <taxon>Amycolatopsis</taxon>
    </lineage>
</organism>
<dbReference type="Proteomes" id="UP000199137">
    <property type="component" value="Unassembled WGS sequence"/>
</dbReference>
<feature type="compositionally biased region" description="Low complexity" evidence="1">
    <location>
        <begin position="30"/>
        <end position="44"/>
    </location>
</feature>
<dbReference type="STRING" id="112413.SAMN05421854_11963"/>
<dbReference type="EMBL" id="FOWC01000019">
    <property type="protein sequence ID" value="SFQ68617.1"/>
    <property type="molecule type" value="Genomic_DNA"/>
</dbReference>
<gene>
    <name evidence="2" type="ORF">SAMN05421854_11963</name>
</gene>
<sequence length="67" mass="6613">MTPRASGPRAGLRRRVPSGPGGGVRPIGPPDGATLPARVPAPAAGGAGSRQVPDLTGRLRPGTGERP</sequence>
<accession>A0A1I6AJE2</accession>